<gene>
    <name evidence="2" type="ORF">TCLT_LOCUS4014</name>
</gene>
<evidence type="ECO:0000256" key="1">
    <source>
        <dbReference type="SAM" id="Phobius"/>
    </source>
</evidence>
<evidence type="ECO:0000313" key="3">
    <source>
        <dbReference type="Proteomes" id="UP000276776"/>
    </source>
</evidence>
<evidence type="ECO:0000313" key="2">
    <source>
        <dbReference type="EMBL" id="VDN01058.1"/>
    </source>
</evidence>
<accession>A0A0N5CUS0</accession>
<protein>
    <submittedName>
        <fullName evidence="2 4">Uncharacterized protein</fullName>
    </submittedName>
</protein>
<dbReference type="EMBL" id="UYYF01004273">
    <property type="protein sequence ID" value="VDN01058.1"/>
    <property type="molecule type" value="Genomic_DNA"/>
</dbReference>
<organism evidence="4">
    <name type="scientific">Thelazia callipaeda</name>
    <name type="common">Oriental eyeworm</name>
    <name type="synonym">Parasitic nematode</name>
    <dbReference type="NCBI Taxonomy" id="103827"/>
    <lineage>
        <taxon>Eukaryota</taxon>
        <taxon>Metazoa</taxon>
        <taxon>Ecdysozoa</taxon>
        <taxon>Nematoda</taxon>
        <taxon>Chromadorea</taxon>
        <taxon>Rhabditida</taxon>
        <taxon>Spirurina</taxon>
        <taxon>Spiruromorpha</taxon>
        <taxon>Thelazioidea</taxon>
        <taxon>Thelaziidae</taxon>
        <taxon>Thelazia</taxon>
    </lineage>
</organism>
<feature type="transmembrane region" description="Helical" evidence="1">
    <location>
        <begin position="44"/>
        <end position="66"/>
    </location>
</feature>
<dbReference type="AlphaFoldDB" id="A0A0N5CUS0"/>
<keyword evidence="3" id="KW-1185">Reference proteome</keyword>
<proteinExistence type="predicted"/>
<dbReference type="Proteomes" id="UP000276776">
    <property type="component" value="Unassembled WGS sequence"/>
</dbReference>
<keyword evidence="1" id="KW-0472">Membrane</keyword>
<sequence length="104" mass="11960">MDPTRCRLPARTWKGCIEEGKASERRCRWPLVLLLVQGKIEPCLWAILPLYSLHLFASIMLFTAIIETSALMQYFTPQRTSEQTLARNSRGQCTEIALRIHVVD</sequence>
<keyword evidence="1" id="KW-1133">Transmembrane helix</keyword>
<reference evidence="2 3" key="2">
    <citation type="submission" date="2018-11" db="EMBL/GenBank/DDBJ databases">
        <authorList>
            <consortium name="Pathogen Informatics"/>
        </authorList>
    </citation>
    <scope>NUCLEOTIDE SEQUENCE [LARGE SCALE GENOMIC DNA]</scope>
</reference>
<evidence type="ECO:0000313" key="4">
    <source>
        <dbReference type="WBParaSite" id="TCLT_0000402501-mRNA-1"/>
    </source>
</evidence>
<name>A0A0N5CUS0_THECL</name>
<reference evidence="4" key="1">
    <citation type="submission" date="2017-02" db="UniProtKB">
        <authorList>
            <consortium name="WormBaseParasite"/>
        </authorList>
    </citation>
    <scope>IDENTIFICATION</scope>
</reference>
<keyword evidence="1" id="KW-0812">Transmembrane</keyword>
<dbReference type="WBParaSite" id="TCLT_0000402501-mRNA-1">
    <property type="protein sequence ID" value="TCLT_0000402501-mRNA-1"/>
    <property type="gene ID" value="TCLT_0000402501"/>
</dbReference>